<dbReference type="SUPFAM" id="SSF50978">
    <property type="entry name" value="WD40 repeat-like"/>
    <property type="match status" value="1"/>
</dbReference>
<proteinExistence type="predicted"/>
<feature type="repeat" description="WD" evidence="3">
    <location>
        <begin position="274"/>
        <end position="315"/>
    </location>
</feature>
<protein>
    <submittedName>
        <fullName evidence="4">Uncharacterized protein</fullName>
    </submittedName>
</protein>
<dbReference type="Gene3D" id="2.130.10.10">
    <property type="entry name" value="YVTN repeat-like/Quinoprotein amine dehydrogenase"/>
    <property type="match status" value="1"/>
</dbReference>
<accession>A0A0X3Q8T3</accession>
<dbReference type="PROSITE" id="PS50082">
    <property type="entry name" value="WD_REPEATS_2"/>
    <property type="match status" value="1"/>
</dbReference>
<keyword evidence="1 3" id="KW-0853">WD repeat</keyword>
<sequence length="749" mass="81869">MSFHYTHKDFLDQFKATEGTYKLKSVLNHKGLFNASNIGRQPSIKLSFCDSRSVCCINSGRDIYIYPVSEYQVYESYATPSKRSFKTSLPVSHDFSVSSLLLIGLSGGEIHILDPFQKETGKVFNEEKQIERSAVTCIRWVPYSTNHFLVAHASGHMYIYNEQLPCCVNLPTYQQFKKGSGFVIYTCKTKSTCNPMYNWSLTDFGFTSSPESSKLSNPHPPQNKMPDDFDVSSALLSPINQFAFSTCGKYLAVVTEDGYMRVFDYHRMDIYGYMRSYFGGLTCVDWSPDGKFVVVGGQDDLITIWSFTSQAVICRGQGHKSWINVVRFDPFVYPTKMQQDYCQKQATGEQSCLNSKALANGCLNTIDATQTTGNAAFRAYRLGSVGQDTLLCLWELTEDIIRQGIRFSATTAAARDIPSSLNNCLVLNDFGPGCRTLPSSSTGLCEESIQFGGKKSPLVLPSASLVSSTMPRSKRKPFNFLLSYRPTSKPAGHFLPVVTTVPTAVENLVESGKSSTLTDSGVSFSGNTCLTSDLRSGALHNHVQLSYISTRDLLGTPNCPTLSDVPMLEPFAKFGITRDLVTDMVFREDSVNLALQQGVVLTFSRPMDSQVSEACSYDHGGSNGYEVGDGTPAAQTYPDYSPTLPFHSSSLPCQQTDKSSCCSAGSDHAIPLQLLSNGSPAAVGPSANRPYLPSMLHQAWPAIAPISSSGSPASFLPTSQRGAVSGYSLTSKLTAFHESIGCDSPNRDS</sequence>
<evidence type="ECO:0000256" key="1">
    <source>
        <dbReference type="ARBA" id="ARBA00022574"/>
    </source>
</evidence>
<dbReference type="InterPro" id="IPR015943">
    <property type="entry name" value="WD40/YVTN_repeat-like_dom_sf"/>
</dbReference>
<dbReference type="EMBL" id="GEEE01004298">
    <property type="protein sequence ID" value="JAP58927.1"/>
    <property type="molecule type" value="Transcribed_RNA"/>
</dbReference>
<gene>
    <name evidence="4" type="ORF">TR99819</name>
</gene>
<name>A0A0X3Q8T3_SCHSO</name>
<dbReference type="InterPro" id="IPR001680">
    <property type="entry name" value="WD40_rpt"/>
</dbReference>
<dbReference type="SMART" id="SM00320">
    <property type="entry name" value="WD40"/>
    <property type="match status" value="4"/>
</dbReference>
<dbReference type="PANTHER" id="PTHR14107:SF16">
    <property type="entry name" value="AT02583P"/>
    <property type="match status" value="1"/>
</dbReference>
<organism evidence="4">
    <name type="scientific">Schistocephalus solidus</name>
    <name type="common">Tapeworm</name>
    <dbReference type="NCBI Taxonomy" id="70667"/>
    <lineage>
        <taxon>Eukaryota</taxon>
        <taxon>Metazoa</taxon>
        <taxon>Spiralia</taxon>
        <taxon>Lophotrochozoa</taxon>
        <taxon>Platyhelminthes</taxon>
        <taxon>Cestoda</taxon>
        <taxon>Eucestoda</taxon>
        <taxon>Diphyllobothriidea</taxon>
        <taxon>Diphyllobothriidae</taxon>
        <taxon>Schistocephalus</taxon>
    </lineage>
</organism>
<dbReference type="PANTHER" id="PTHR14107">
    <property type="entry name" value="WD REPEAT PROTEIN"/>
    <property type="match status" value="1"/>
</dbReference>
<dbReference type="InterPro" id="IPR051362">
    <property type="entry name" value="WD_repeat_creC_regulators"/>
</dbReference>
<evidence type="ECO:0000256" key="2">
    <source>
        <dbReference type="ARBA" id="ARBA00022737"/>
    </source>
</evidence>
<evidence type="ECO:0000256" key="3">
    <source>
        <dbReference type="PROSITE-ProRule" id="PRU00221"/>
    </source>
</evidence>
<reference evidence="4" key="1">
    <citation type="submission" date="2016-01" db="EMBL/GenBank/DDBJ databases">
        <title>Reference transcriptome for the parasite Schistocephalus solidus: insights into the molecular evolution of parasitism.</title>
        <authorList>
            <person name="Hebert F.O."/>
            <person name="Grambauer S."/>
            <person name="Barber I."/>
            <person name="Landry C.R."/>
            <person name="Aubin-Horth N."/>
        </authorList>
    </citation>
    <scope>NUCLEOTIDE SEQUENCE</scope>
</reference>
<dbReference type="Pfam" id="PF00400">
    <property type="entry name" value="WD40"/>
    <property type="match status" value="1"/>
</dbReference>
<keyword evidence="2" id="KW-0677">Repeat</keyword>
<evidence type="ECO:0000313" key="4">
    <source>
        <dbReference type="EMBL" id="JAP58927.1"/>
    </source>
</evidence>
<dbReference type="InterPro" id="IPR036322">
    <property type="entry name" value="WD40_repeat_dom_sf"/>
</dbReference>
<dbReference type="AlphaFoldDB" id="A0A0X3Q8T3"/>
<dbReference type="PROSITE" id="PS50294">
    <property type="entry name" value="WD_REPEATS_REGION"/>
    <property type="match status" value="1"/>
</dbReference>